<gene>
    <name evidence="5" type="ORF">Tco_1058529</name>
</gene>
<dbReference type="InterPro" id="IPR000504">
    <property type="entry name" value="RRM_dom"/>
</dbReference>
<dbReference type="Pfam" id="PF00076">
    <property type="entry name" value="RRM_1"/>
    <property type="match status" value="4"/>
</dbReference>
<dbReference type="SUPFAM" id="SSF54928">
    <property type="entry name" value="RNA-binding domain, RBD"/>
    <property type="match status" value="4"/>
</dbReference>
<dbReference type="CDD" id="cd00590">
    <property type="entry name" value="RRM_SF"/>
    <property type="match status" value="4"/>
</dbReference>
<dbReference type="InterPro" id="IPR012677">
    <property type="entry name" value="Nucleotide-bd_a/b_plait_sf"/>
</dbReference>
<dbReference type="Gene3D" id="1.20.1270.10">
    <property type="match status" value="5"/>
</dbReference>
<dbReference type="SUPFAM" id="SSF100920">
    <property type="entry name" value="Heat shock protein 70kD (HSP70), peptide-binding domain"/>
    <property type="match status" value="7"/>
</dbReference>
<keyword evidence="1" id="KW-0547">Nucleotide-binding</keyword>
<dbReference type="SMART" id="SM00360">
    <property type="entry name" value="RRM"/>
    <property type="match status" value="4"/>
</dbReference>
<evidence type="ECO:0000259" key="4">
    <source>
        <dbReference type="PROSITE" id="PS50102"/>
    </source>
</evidence>
<proteinExistence type="predicted"/>
<feature type="domain" description="RRM" evidence="4">
    <location>
        <begin position="1514"/>
        <end position="1591"/>
    </location>
</feature>
<feature type="domain" description="RRM" evidence="4">
    <location>
        <begin position="379"/>
        <end position="456"/>
    </location>
</feature>
<evidence type="ECO:0000256" key="3">
    <source>
        <dbReference type="PROSITE-ProRule" id="PRU00176"/>
    </source>
</evidence>
<dbReference type="InterPro" id="IPR029047">
    <property type="entry name" value="HSP70_peptide-bd_sf"/>
</dbReference>
<comment type="caution">
    <text evidence="5">The sequence shown here is derived from an EMBL/GenBank/DDBJ whole genome shotgun (WGS) entry which is preliminary data.</text>
</comment>
<keyword evidence="3" id="KW-0694">RNA-binding</keyword>
<organism evidence="5 6">
    <name type="scientific">Tanacetum coccineum</name>
    <dbReference type="NCBI Taxonomy" id="301880"/>
    <lineage>
        <taxon>Eukaryota</taxon>
        <taxon>Viridiplantae</taxon>
        <taxon>Streptophyta</taxon>
        <taxon>Embryophyta</taxon>
        <taxon>Tracheophyta</taxon>
        <taxon>Spermatophyta</taxon>
        <taxon>Magnoliopsida</taxon>
        <taxon>eudicotyledons</taxon>
        <taxon>Gunneridae</taxon>
        <taxon>Pentapetalae</taxon>
        <taxon>asterids</taxon>
        <taxon>campanulids</taxon>
        <taxon>Asterales</taxon>
        <taxon>Asteraceae</taxon>
        <taxon>Asteroideae</taxon>
        <taxon>Anthemideae</taxon>
        <taxon>Anthemidinae</taxon>
        <taxon>Tanacetum</taxon>
    </lineage>
</organism>
<evidence type="ECO:0000256" key="1">
    <source>
        <dbReference type="ARBA" id="ARBA00022741"/>
    </source>
</evidence>
<feature type="domain" description="RRM" evidence="4">
    <location>
        <begin position="16"/>
        <end position="93"/>
    </location>
</feature>
<sequence>MSDRRPKGDVVYNISTFIFITNFPHQTNAKELWRLCNQYGNVIDSFIPNSRSKVGKRFGFVRFIKIYDVERLVNNLCTIWIGSFKLHANIAKFNRTPLHKGNHYIHANVRPAPVVSSKTHGDSSSYIQAVKAGVNLHYVVSNAKVSKPALLLDDSCLNVLDYSLSLVGKLKEFSSLPNLKMLLVPSFETAGLRPETDHLSPKFSLSDLPSAPRGVVKAIVCYEIDANGILNVSAREITTGRNKSIQITNNCSLSKVDIEKMIKDAERYKLEDEAYVNKVKAQKALDDYIYKLKSNIKNYNVRLRLRSMGLSVKDLEDLEHQIEMAAEWLDENPDAEIDEIEGKKEELDDICRRSHLNLVQCSDQDNKRPKEDGVYNIFTSIFVTNFPDQTNAKELWRLCNQYGNVIDSFIPNRRSKVGKRFGFVRFIKIYDVERLVNNLCTIWIGNFELHANIAKFNRTPLHKGNHLPNIHANVRPAPVVSSKTHGDSSSYIQAVKAGVNLHLDYSLSLVGKLKEFSSLPNLKMLLVPSFETAGLRPETDHLSPKFSLSDLPSAPRGVVKAIVCYEIDANGILNVSAREITTGRNKSIQITNNCSLSKVDIEKMIKDAERYKLEDEAYVNKVKAQKALDDYIYKLKSNIKNYNVRLRLRSMGLSVKDLEDLEHQIEMAAEWLDENPDAEIDEIEGKKEELDDICRRSHLNLVQCSDQDNKRPKEDGVYNIFTSIFVTNFPDQTNAKELWRLCNQYGNVIDSFIPNRRSKVGKRFGFVRFIKIYDVERLVNNLCTIWIGNFELHANIAKFNRTPLHKGNHLPNIHANVRPAPVVSSKTHGDSSSYIQAVKAGVNLHSVVSDAKVSKPALLLDDSCLNVLDYSLSLVGKVKEFSSLPNLKMLLVPSFETAGLRPETDHLSPSYDLLKKGSFFTRSWASRNKIARSSILGPASEIQVERKIFIGRVFAVRPSICSTGDDERYKLEDEAYVNKVKAQKALDDYIYKLKSNIKNYNVRLRLRSTGLSVKDLEDLEHQIEMAAEWLDENPDAEIDEIEGKKEELDDICRRSHLNLNAPFHSLESLTHVQCSDQDNKKKRKERKGSTADLLLDELRFNVLDYSLSLVGKLKEFSSLPNLKMLLVPSFETAGLRPETDHLSPNANGILNVSAREITTGRNKSIQITNNCSLSKVDIEKMIKDVKGRSYVDEAYVNKIYDVERLVNNLCTIWIGNFELHANIAKFNRTPLHKGNHLPNIHANVRPAPVVSSKTHGDSSSYIQAVKAGVNLHYVVSDAKVSKPALLLDDSCLNVLDYSLSLVGKVKEFSSLPNLKMLLVPSFETAGLRPETDHLSPKFSLSDLPSAPRGVVKAIVCYEIDANGILNVSAREITTGRNKSIQITNNCSLSKVDIEKMIKDAERYKLEDEAYVNKVKAQKALDDYIYKLKSNIKNYNVRLRLRSMGLSVKDLEDLEHQIEMAAEWLDENPDAEIDEIEGKKEELDDICRRSHLNLVQCSDQDNKRPKEDGVYNIFTSIFVTNFPDQTNAKELWRLCNQYGNVIDSFIPNRRSKVGKRFGFVRFIKIYDVERLVNNLCTIWIGNFELHANIAKFNRTPLHKGNHLPNIHANVRPAPVVSSKTHGDSSSYIQAVKAGVNLHSVVSDAKVSKPALLLDDSCLNVLDYSLSLVGKLKEFSSLPNLKMLLVPSFETAGLRPETDHLSPKFSLSDLPSAPRGVVKAIVCYEIDANGILNVSAREITTGRNKSIQITNNCSLSKVDIEKMIKDAERYKLEDEAYVNKVKAQKALDDYIYKLKSNIKNYNVRLRLRSTGLSVKDLEDLEHQIEMAAEWLDENPDAEIDEIEGKKEELDDICRRSHLNLNAPFHSLESLTHVQIKIISSTADLLLDELRFNVLDYSLSLVGKLKEFSSLPNLKMLLVPSFETAGLRPETDHLSPNANGILNVSAREITTGRNKSIQITNNCSLSKVDIEKMIKDVKGRSYVDEAYVNKIYDVERLVNNLCTIWIGNFELHANIAKFNRTPLHKGNHLPNIHANVRPAPVVSSKTHGDSSSYIQAVKAGVNLHSVVSDAKVSKPALLLDDSCLNVLDYSLSLFSLSDLPSAPRGVVKAIVCYEIDANGILNVSAREITTGRNKSIQITNNCSLSKVDIEKMIKDAERYKLEDEALRSMGLSVKDLEDLEHQIEMAAEWLDENPDAEIDEIEGKKEELDDICRRSHLNLVLKGKKRTISQP</sequence>
<evidence type="ECO:0000313" key="5">
    <source>
        <dbReference type="EMBL" id="GJT84187.1"/>
    </source>
</evidence>
<keyword evidence="6" id="KW-1185">Reference proteome</keyword>
<name>A0ABQ5HAB9_9ASTR</name>
<dbReference type="InterPro" id="IPR035979">
    <property type="entry name" value="RBD_domain_sf"/>
</dbReference>
<keyword evidence="2" id="KW-0067">ATP-binding</keyword>
<evidence type="ECO:0000313" key="6">
    <source>
        <dbReference type="Proteomes" id="UP001151760"/>
    </source>
</evidence>
<dbReference type="PANTHER" id="PTHR19375">
    <property type="entry name" value="HEAT SHOCK PROTEIN 70KDA"/>
    <property type="match status" value="1"/>
</dbReference>
<dbReference type="InterPro" id="IPR013126">
    <property type="entry name" value="Hsp_70_fam"/>
</dbReference>
<evidence type="ECO:0000256" key="2">
    <source>
        <dbReference type="ARBA" id="ARBA00022840"/>
    </source>
</evidence>
<dbReference type="EMBL" id="BQNB010019333">
    <property type="protein sequence ID" value="GJT84187.1"/>
    <property type="molecule type" value="Genomic_DNA"/>
</dbReference>
<protein>
    <submittedName>
        <fullName evidence="5">Nucleotide-binding alpha-beta plait domain-containing protein</fullName>
    </submittedName>
</protein>
<accession>A0ABQ5HAB9</accession>
<dbReference type="SUPFAM" id="SSF100934">
    <property type="entry name" value="Heat shock protein 70kD (HSP70), C-terminal subdomain"/>
    <property type="match status" value="6"/>
</dbReference>
<feature type="domain" description="RRM" evidence="4">
    <location>
        <begin position="722"/>
        <end position="799"/>
    </location>
</feature>
<reference evidence="5" key="2">
    <citation type="submission" date="2022-01" db="EMBL/GenBank/DDBJ databases">
        <authorList>
            <person name="Yamashiro T."/>
            <person name="Shiraishi A."/>
            <person name="Satake H."/>
            <person name="Nakayama K."/>
        </authorList>
    </citation>
    <scope>NUCLEOTIDE SEQUENCE</scope>
</reference>
<reference evidence="5" key="1">
    <citation type="journal article" date="2022" name="Int. J. Mol. Sci.">
        <title>Draft Genome of Tanacetum Coccineum: Genomic Comparison of Closely Related Tanacetum-Family Plants.</title>
        <authorList>
            <person name="Yamashiro T."/>
            <person name="Shiraishi A."/>
            <person name="Nakayama K."/>
            <person name="Satake H."/>
        </authorList>
    </citation>
    <scope>NUCLEOTIDE SEQUENCE</scope>
</reference>
<dbReference type="InterPro" id="IPR029048">
    <property type="entry name" value="HSP70_C_sf"/>
</dbReference>
<dbReference type="Proteomes" id="UP001151760">
    <property type="component" value="Unassembled WGS sequence"/>
</dbReference>
<dbReference type="Gene3D" id="2.60.34.10">
    <property type="entry name" value="Substrate Binding Domain Of DNAk, Chain A, domain 1"/>
    <property type="match status" value="7"/>
</dbReference>
<dbReference type="PROSITE" id="PS50102">
    <property type="entry name" value="RRM"/>
    <property type="match status" value="4"/>
</dbReference>
<dbReference type="Gene3D" id="3.30.70.330">
    <property type="match status" value="4"/>
</dbReference>
<dbReference type="Pfam" id="PF00012">
    <property type="entry name" value="HSP70"/>
    <property type="match status" value="7"/>
</dbReference>